<keyword evidence="3 6" id="KW-1133">Transmembrane helix</keyword>
<evidence type="ECO:0000256" key="4">
    <source>
        <dbReference type="ARBA" id="ARBA00023136"/>
    </source>
</evidence>
<organism evidence="8 9">
    <name type="scientific">Desmophyllum pertusum</name>
    <dbReference type="NCBI Taxonomy" id="174260"/>
    <lineage>
        <taxon>Eukaryota</taxon>
        <taxon>Metazoa</taxon>
        <taxon>Cnidaria</taxon>
        <taxon>Anthozoa</taxon>
        <taxon>Hexacorallia</taxon>
        <taxon>Scleractinia</taxon>
        <taxon>Caryophylliina</taxon>
        <taxon>Caryophylliidae</taxon>
        <taxon>Desmophyllum</taxon>
    </lineage>
</organism>
<comment type="similarity">
    <text evidence="5">Belongs to the TMEM41 family.</text>
</comment>
<feature type="transmembrane region" description="Helical" evidence="6">
    <location>
        <begin position="80"/>
        <end position="103"/>
    </location>
</feature>
<dbReference type="PANTHER" id="PTHR43220:SF18">
    <property type="entry name" value="TRANSMEMBRANE PROTEIN 41B"/>
    <property type="match status" value="1"/>
</dbReference>
<name>A0A9X0D5R2_9CNID</name>
<keyword evidence="4 6" id="KW-0472">Membrane</keyword>
<dbReference type="InterPro" id="IPR045014">
    <property type="entry name" value="TM41A/B"/>
</dbReference>
<dbReference type="AlphaFoldDB" id="A0A9X0D5R2"/>
<dbReference type="OrthoDB" id="3364966at2759"/>
<sequence length="154" mass="18143">MAFVYWSFPKLRPEDKARIKLPETWNMLKAWEEHCLITMMKYFTQVLLGFVVIYIFLQTFAIPGSIFLSILSGFLFPFPLALFLVCLCSSVGASFCYLLFYLVGRRLVRHYMPDRVDQWCEQVNHHRDNLLSYIIFLRITPFLPIGSSTFLHQS</sequence>
<evidence type="ECO:0000256" key="5">
    <source>
        <dbReference type="ARBA" id="ARBA00025797"/>
    </source>
</evidence>
<feature type="domain" description="VTT" evidence="7">
    <location>
        <begin position="62"/>
        <end position="145"/>
    </location>
</feature>
<evidence type="ECO:0000256" key="3">
    <source>
        <dbReference type="ARBA" id="ARBA00022989"/>
    </source>
</evidence>
<evidence type="ECO:0000313" key="9">
    <source>
        <dbReference type="Proteomes" id="UP001163046"/>
    </source>
</evidence>
<dbReference type="GO" id="GO:0000045">
    <property type="term" value="P:autophagosome assembly"/>
    <property type="evidence" value="ECO:0007669"/>
    <property type="project" value="TreeGrafter"/>
</dbReference>
<dbReference type="Proteomes" id="UP001163046">
    <property type="component" value="Unassembled WGS sequence"/>
</dbReference>
<evidence type="ECO:0000313" key="8">
    <source>
        <dbReference type="EMBL" id="KAJ7387870.1"/>
    </source>
</evidence>
<dbReference type="EMBL" id="MU825873">
    <property type="protein sequence ID" value="KAJ7387870.1"/>
    <property type="molecule type" value="Genomic_DNA"/>
</dbReference>
<evidence type="ECO:0000256" key="1">
    <source>
        <dbReference type="ARBA" id="ARBA00004141"/>
    </source>
</evidence>
<keyword evidence="9" id="KW-1185">Reference proteome</keyword>
<comment type="caution">
    <text evidence="8">The sequence shown here is derived from an EMBL/GenBank/DDBJ whole genome shotgun (WGS) entry which is preliminary data.</text>
</comment>
<dbReference type="Pfam" id="PF09335">
    <property type="entry name" value="VTT_dom"/>
    <property type="match status" value="1"/>
</dbReference>
<protein>
    <submittedName>
        <fullName evidence="8">Transmembrane protein 41B</fullName>
    </submittedName>
</protein>
<reference evidence="8" key="1">
    <citation type="submission" date="2023-01" db="EMBL/GenBank/DDBJ databases">
        <title>Genome assembly of the deep-sea coral Lophelia pertusa.</title>
        <authorList>
            <person name="Herrera S."/>
            <person name="Cordes E."/>
        </authorList>
    </citation>
    <scope>NUCLEOTIDE SEQUENCE</scope>
    <source>
        <strain evidence="8">USNM1676648</strain>
        <tissue evidence="8">Polyp</tissue>
    </source>
</reference>
<evidence type="ECO:0000259" key="7">
    <source>
        <dbReference type="Pfam" id="PF09335"/>
    </source>
</evidence>
<accession>A0A9X0D5R2</accession>
<evidence type="ECO:0000256" key="2">
    <source>
        <dbReference type="ARBA" id="ARBA00022692"/>
    </source>
</evidence>
<dbReference type="PANTHER" id="PTHR43220">
    <property type="match status" value="1"/>
</dbReference>
<dbReference type="GO" id="GO:0005789">
    <property type="term" value="C:endoplasmic reticulum membrane"/>
    <property type="evidence" value="ECO:0007669"/>
    <property type="project" value="TreeGrafter"/>
</dbReference>
<feature type="transmembrane region" description="Helical" evidence="6">
    <location>
        <begin position="46"/>
        <end position="74"/>
    </location>
</feature>
<comment type="subcellular location">
    <subcellularLocation>
        <location evidence="1">Membrane</location>
        <topology evidence="1">Multi-pass membrane protein</topology>
    </subcellularLocation>
</comment>
<proteinExistence type="inferred from homology"/>
<gene>
    <name evidence="8" type="primary">TMEM41B</name>
    <name evidence="8" type="ORF">OS493_001218</name>
</gene>
<evidence type="ECO:0000256" key="6">
    <source>
        <dbReference type="SAM" id="Phobius"/>
    </source>
</evidence>
<dbReference type="InterPro" id="IPR032816">
    <property type="entry name" value="VTT_dom"/>
</dbReference>
<keyword evidence="2 6" id="KW-0812">Transmembrane</keyword>